<evidence type="ECO:0000313" key="8">
    <source>
        <dbReference type="Proteomes" id="UP000433071"/>
    </source>
</evidence>
<sequence>MIADVTAIARIPAFASDPVQRYCTNWTVMRRNRCEEVDVDLEVGFLGLGAMGRGMVERLVDEGVDVVAWNRSPGRAEELAERFAIGTAASPDEVFSRARVVHSMLTDDEAVLSLFDDRLLAGIPPGRVHVNHATISPTAASELAERHARRGIGYVQAPVLGRSTVASTGALLVVVSGDAAAIDAGMPTLERLGQRVWNLGADPKMASIVKIAVNYSIINALQSIAESVVLVESARIDPQEFVDILTHTAFSGSAHRGYGPLIAGRRYEPVGFAMSLGLKDLSLAEGAADSLGVTLPVAPVLRDVFEAALADPALRELDWSAVAEVTRARRTRGSLGDEMGIA</sequence>
<comment type="similarity">
    <text evidence="1">Belongs to the HIBADH-related family.</text>
</comment>
<dbReference type="SUPFAM" id="SSF48179">
    <property type="entry name" value="6-phosphogluconate dehydrogenase C-terminal domain-like"/>
    <property type="match status" value="1"/>
</dbReference>
<dbReference type="InterPro" id="IPR008927">
    <property type="entry name" value="6-PGluconate_DH-like_C_sf"/>
</dbReference>
<evidence type="ECO:0000256" key="1">
    <source>
        <dbReference type="ARBA" id="ARBA00009080"/>
    </source>
</evidence>
<dbReference type="PANTHER" id="PTHR43580">
    <property type="entry name" value="OXIDOREDUCTASE GLYR1-RELATED"/>
    <property type="match status" value="1"/>
</dbReference>
<evidence type="ECO:0000313" key="7">
    <source>
        <dbReference type="EMBL" id="MTH69575.1"/>
    </source>
</evidence>
<evidence type="ECO:0000256" key="3">
    <source>
        <dbReference type="ARBA" id="ARBA00023027"/>
    </source>
</evidence>
<evidence type="ECO:0000256" key="2">
    <source>
        <dbReference type="ARBA" id="ARBA00023002"/>
    </source>
</evidence>
<dbReference type="PANTHER" id="PTHR43580:SF2">
    <property type="entry name" value="CYTOKINE-LIKE NUCLEAR FACTOR N-PAC"/>
    <property type="match status" value="1"/>
</dbReference>
<dbReference type="InterPro" id="IPR029154">
    <property type="entry name" value="HIBADH-like_NADP-bd"/>
</dbReference>
<feature type="domain" description="3-hydroxyisobutyrate dehydrogenase-like NAD-binding" evidence="6">
    <location>
        <begin position="207"/>
        <end position="324"/>
    </location>
</feature>
<dbReference type="SUPFAM" id="SSF51735">
    <property type="entry name" value="NAD(P)-binding Rossmann-fold domains"/>
    <property type="match status" value="1"/>
</dbReference>
<dbReference type="OrthoDB" id="3185659at2"/>
<keyword evidence="3" id="KW-0520">NAD</keyword>
<evidence type="ECO:0000259" key="5">
    <source>
        <dbReference type="Pfam" id="PF03446"/>
    </source>
</evidence>
<dbReference type="InterPro" id="IPR006115">
    <property type="entry name" value="6PGDH_NADP-bd"/>
</dbReference>
<dbReference type="Gene3D" id="3.40.50.720">
    <property type="entry name" value="NAD(P)-binding Rossmann-like Domain"/>
    <property type="match status" value="1"/>
</dbReference>
<reference evidence="7 8" key="1">
    <citation type="submission" date="2019-11" db="EMBL/GenBank/DDBJ databases">
        <title>Agromyces kandeliae sp. nov., isolated from mangrove soil.</title>
        <authorList>
            <person name="Wang R."/>
        </authorList>
    </citation>
    <scope>NUCLEOTIDE SEQUENCE [LARGE SCALE GENOMIC DNA]</scope>
    <source>
        <strain evidence="7 8">JCM 11433</strain>
    </source>
</reference>
<organism evidence="7 8">
    <name type="scientific">Agromyces bracchium</name>
    <dbReference type="NCBI Taxonomy" id="88376"/>
    <lineage>
        <taxon>Bacteria</taxon>
        <taxon>Bacillati</taxon>
        <taxon>Actinomycetota</taxon>
        <taxon>Actinomycetes</taxon>
        <taxon>Micrococcales</taxon>
        <taxon>Microbacteriaceae</taxon>
        <taxon>Agromyces</taxon>
    </lineage>
</organism>
<evidence type="ECO:0000256" key="4">
    <source>
        <dbReference type="PIRSR" id="PIRSR000103-1"/>
    </source>
</evidence>
<evidence type="ECO:0000259" key="6">
    <source>
        <dbReference type="Pfam" id="PF14833"/>
    </source>
</evidence>
<feature type="domain" description="6-phosphogluconate dehydrogenase NADP-binding" evidence="5">
    <location>
        <begin position="42"/>
        <end position="198"/>
    </location>
</feature>
<gene>
    <name evidence="7" type="ORF">GJ743_14475</name>
</gene>
<name>A0A6I3M8M3_9MICO</name>
<dbReference type="EMBL" id="WMLB01000033">
    <property type="protein sequence ID" value="MTH69575.1"/>
    <property type="molecule type" value="Genomic_DNA"/>
</dbReference>
<dbReference type="AlphaFoldDB" id="A0A6I3M8M3"/>
<protein>
    <submittedName>
        <fullName evidence="7">NAD-binding protein</fullName>
    </submittedName>
</protein>
<dbReference type="GO" id="GO:0050661">
    <property type="term" value="F:NADP binding"/>
    <property type="evidence" value="ECO:0007669"/>
    <property type="project" value="InterPro"/>
</dbReference>
<feature type="active site" evidence="4">
    <location>
        <position position="210"/>
    </location>
</feature>
<dbReference type="Proteomes" id="UP000433071">
    <property type="component" value="Unassembled WGS sequence"/>
</dbReference>
<dbReference type="InterPro" id="IPR013328">
    <property type="entry name" value="6PGD_dom2"/>
</dbReference>
<dbReference type="Pfam" id="PF14833">
    <property type="entry name" value="NAD_binding_11"/>
    <property type="match status" value="1"/>
</dbReference>
<comment type="caution">
    <text evidence="7">The sequence shown here is derived from an EMBL/GenBank/DDBJ whole genome shotgun (WGS) entry which is preliminary data.</text>
</comment>
<dbReference type="InterPro" id="IPR036291">
    <property type="entry name" value="NAD(P)-bd_dom_sf"/>
</dbReference>
<keyword evidence="8" id="KW-1185">Reference proteome</keyword>
<dbReference type="GO" id="GO:0051287">
    <property type="term" value="F:NAD binding"/>
    <property type="evidence" value="ECO:0007669"/>
    <property type="project" value="InterPro"/>
</dbReference>
<keyword evidence="2" id="KW-0560">Oxidoreductase</keyword>
<accession>A0A6I3M8M3</accession>
<dbReference type="PROSITE" id="PS00895">
    <property type="entry name" value="3_HYDROXYISOBUT_DH"/>
    <property type="match status" value="1"/>
</dbReference>
<dbReference type="GO" id="GO:0016054">
    <property type="term" value="P:organic acid catabolic process"/>
    <property type="evidence" value="ECO:0007669"/>
    <property type="project" value="UniProtKB-ARBA"/>
</dbReference>
<dbReference type="RefSeq" id="WP_155052609.1">
    <property type="nucleotide sequence ID" value="NZ_BAAAIB010000002.1"/>
</dbReference>
<dbReference type="InterPro" id="IPR015815">
    <property type="entry name" value="HIBADH-related"/>
</dbReference>
<dbReference type="Gene3D" id="1.10.1040.10">
    <property type="entry name" value="N-(1-d-carboxylethyl)-l-norvaline Dehydrogenase, domain 2"/>
    <property type="match status" value="1"/>
</dbReference>
<dbReference type="Pfam" id="PF03446">
    <property type="entry name" value="NAD_binding_2"/>
    <property type="match status" value="1"/>
</dbReference>
<dbReference type="GO" id="GO:0016491">
    <property type="term" value="F:oxidoreductase activity"/>
    <property type="evidence" value="ECO:0007669"/>
    <property type="project" value="UniProtKB-KW"/>
</dbReference>
<proteinExistence type="inferred from homology"/>
<dbReference type="InterPro" id="IPR051265">
    <property type="entry name" value="HIBADH-related_NP60_sf"/>
</dbReference>
<dbReference type="InterPro" id="IPR002204">
    <property type="entry name" value="3-OH-isobutyrate_DH-rel_CS"/>
</dbReference>
<dbReference type="PIRSF" id="PIRSF000103">
    <property type="entry name" value="HIBADH"/>
    <property type="match status" value="1"/>
</dbReference>